<dbReference type="CDD" id="cd12797">
    <property type="entry name" value="M23_peptidase"/>
    <property type="match status" value="1"/>
</dbReference>
<dbReference type="Gene3D" id="2.70.70.10">
    <property type="entry name" value="Glucose Permease (Domain IIA)"/>
    <property type="match status" value="1"/>
</dbReference>
<dbReference type="EMBL" id="MEUG01000001">
    <property type="protein sequence ID" value="OGC28770.1"/>
    <property type="molecule type" value="Genomic_DNA"/>
</dbReference>
<keyword evidence="1 2" id="KW-0732">Signal</keyword>
<protein>
    <recommendedName>
        <fullName evidence="3">M23ase beta-sheet core domain-containing protein</fullName>
    </recommendedName>
</protein>
<evidence type="ECO:0000256" key="1">
    <source>
        <dbReference type="ARBA" id="ARBA00022729"/>
    </source>
</evidence>
<dbReference type="InterPro" id="IPR016047">
    <property type="entry name" value="M23ase_b-sheet_dom"/>
</dbReference>
<feature type="signal peptide" evidence="2">
    <location>
        <begin position="1"/>
        <end position="19"/>
    </location>
</feature>
<evidence type="ECO:0000313" key="4">
    <source>
        <dbReference type="EMBL" id="OGC28770.1"/>
    </source>
</evidence>
<dbReference type="PANTHER" id="PTHR21666">
    <property type="entry name" value="PEPTIDASE-RELATED"/>
    <property type="match status" value="1"/>
</dbReference>
<feature type="domain" description="M23ase beta-sheet core" evidence="3">
    <location>
        <begin position="179"/>
        <end position="273"/>
    </location>
</feature>
<dbReference type="AlphaFoldDB" id="A0A1F4T8A2"/>
<organism evidence="4 5">
    <name type="scientific">candidate division WOR-1 bacterium RIFOXYC12_FULL_54_18</name>
    <dbReference type="NCBI Taxonomy" id="1802584"/>
    <lineage>
        <taxon>Bacteria</taxon>
        <taxon>Bacillati</taxon>
        <taxon>Saganbacteria</taxon>
    </lineage>
</organism>
<sequence length="281" mass="31062">MNKTTVIFLSLFLISPIFAVDDRVTITPMLVEQGKTMKIVVNRLARGESVRGKFIGRKIDFFQGDNCQRGFVGIPLEQKPGKYPLHLTIDGLAGGTKTINKTVVIAKGKFPVVSFWLKPAKNKLRSRELINNEWADVEKVLVVKEPVKRWRGKFSFPVEGPTSMVFGVIQKVNGKPSGRHRGYDLAVPEGTVVTAPNEGKVVYLGRLKAFGNTIVVDHGLGVQTLYFHLSKFLVEVGQVVNRGDKLALSGNTGISSGAHLHWGMSVNNLRIDPAQWTKVEM</sequence>
<reference evidence="4 5" key="1">
    <citation type="journal article" date="2016" name="Nat. Commun.">
        <title>Thousands of microbial genomes shed light on interconnected biogeochemical processes in an aquifer system.</title>
        <authorList>
            <person name="Anantharaman K."/>
            <person name="Brown C.T."/>
            <person name="Hug L.A."/>
            <person name="Sharon I."/>
            <person name="Castelle C.J."/>
            <person name="Probst A.J."/>
            <person name="Thomas B.C."/>
            <person name="Singh A."/>
            <person name="Wilkins M.J."/>
            <person name="Karaoz U."/>
            <person name="Brodie E.L."/>
            <person name="Williams K.H."/>
            <person name="Hubbard S.S."/>
            <person name="Banfield J.F."/>
        </authorList>
    </citation>
    <scope>NUCLEOTIDE SEQUENCE [LARGE SCALE GENOMIC DNA]</scope>
</reference>
<dbReference type="PANTHER" id="PTHR21666:SF289">
    <property type="entry name" value="L-ALA--D-GLU ENDOPEPTIDASE"/>
    <property type="match status" value="1"/>
</dbReference>
<dbReference type="InterPro" id="IPR050570">
    <property type="entry name" value="Cell_wall_metabolism_enzyme"/>
</dbReference>
<evidence type="ECO:0000313" key="5">
    <source>
        <dbReference type="Proteomes" id="UP000178602"/>
    </source>
</evidence>
<proteinExistence type="predicted"/>
<accession>A0A1F4T8A2</accession>
<evidence type="ECO:0000256" key="2">
    <source>
        <dbReference type="SAM" id="SignalP"/>
    </source>
</evidence>
<dbReference type="Proteomes" id="UP000178602">
    <property type="component" value="Unassembled WGS sequence"/>
</dbReference>
<dbReference type="Pfam" id="PF01551">
    <property type="entry name" value="Peptidase_M23"/>
    <property type="match status" value="1"/>
</dbReference>
<feature type="chain" id="PRO_5009514560" description="M23ase beta-sheet core domain-containing protein" evidence="2">
    <location>
        <begin position="20"/>
        <end position="281"/>
    </location>
</feature>
<name>A0A1F4T8A2_UNCSA</name>
<gene>
    <name evidence="4" type="ORF">A3K49_07490</name>
</gene>
<comment type="caution">
    <text evidence="4">The sequence shown here is derived from an EMBL/GenBank/DDBJ whole genome shotgun (WGS) entry which is preliminary data.</text>
</comment>
<dbReference type="InterPro" id="IPR011055">
    <property type="entry name" value="Dup_hybrid_motif"/>
</dbReference>
<dbReference type="SUPFAM" id="SSF51261">
    <property type="entry name" value="Duplicated hybrid motif"/>
    <property type="match status" value="1"/>
</dbReference>
<evidence type="ECO:0000259" key="3">
    <source>
        <dbReference type="Pfam" id="PF01551"/>
    </source>
</evidence>
<dbReference type="GO" id="GO:0004222">
    <property type="term" value="F:metalloendopeptidase activity"/>
    <property type="evidence" value="ECO:0007669"/>
    <property type="project" value="TreeGrafter"/>
</dbReference>